<dbReference type="Proteomes" id="UP000309984">
    <property type="component" value="Unassembled WGS sequence"/>
</dbReference>
<accession>A0AA94UFX4</accession>
<dbReference type="InterPro" id="IPR025420">
    <property type="entry name" value="DUF4143"/>
</dbReference>
<feature type="domain" description="DUF4143" evidence="1">
    <location>
        <begin position="30"/>
        <end position="191"/>
    </location>
</feature>
<dbReference type="EMBL" id="POTM01000019">
    <property type="protein sequence ID" value="TLH72376.1"/>
    <property type="molecule type" value="Genomic_DNA"/>
</dbReference>
<dbReference type="Pfam" id="PF13635">
    <property type="entry name" value="DUF4143"/>
    <property type="match status" value="1"/>
</dbReference>
<proteinExistence type="predicted"/>
<evidence type="ECO:0000313" key="3">
    <source>
        <dbReference type="Proteomes" id="UP000309984"/>
    </source>
</evidence>
<protein>
    <recommendedName>
        <fullName evidence="1">DUF4143 domain-containing protein</fullName>
    </recommendedName>
</protein>
<keyword evidence="3" id="KW-1185">Reference proteome</keyword>
<comment type="caution">
    <text evidence="2">The sequence shown here is derived from an EMBL/GenBank/DDBJ whole genome shotgun (WGS) entry which is preliminary data.</text>
</comment>
<reference evidence="2 3" key="1">
    <citation type="submission" date="2018-01" db="EMBL/GenBank/DDBJ databases">
        <title>Comparative genomics of Mycobacterium mucogenicum and Mycobacterium neoaurum clade members emphasizing tRNA and non-coding RNA.</title>
        <authorList>
            <person name="Behra P.R.K."/>
            <person name="Pettersson B.M.F."/>
            <person name="Das S."/>
            <person name="Dasgupta S."/>
            <person name="Kirsebom L.A."/>
        </authorList>
    </citation>
    <scope>NUCLEOTIDE SEQUENCE [LARGE SCALE GENOMIC DNA]</scope>
    <source>
        <strain evidence="2 3">DSM 45104</strain>
    </source>
</reference>
<dbReference type="PANTHER" id="PTHR43566">
    <property type="entry name" value="CONSERVED PROTEIN"/>
    <property type="match status" value="1"/>
</dbReference>
<gene>
    <name evidence="2" type="ORF">C1S79_06015</name>
</gene>
<organism evidence="2 3">
    <name type="scientific">Mycolicibacterium phocaicum</name>
    <dbReference type="NCBI Taxonomy" id="319706"/>
    <lineage>
        <taxon>Bacteria</taxon>
        <taxon>Bacillati</taxon>
        <taxon>Actinomycetota</taxon>
        <taxon>Actinomycetes</taxon>
        <taxon>Mycobacteriales</taxon>
        <taxon>Mycobacteriaceae</taxon>
        <taxon>Mycolicibacterium</taxon>
    </lineage>
</organism>
<name>A0AA94UFX4_9MYCO</name>
<dbReference type="AlphaFoldDB" id="A0AA94UFX4"/>
<dbReference type="PANTHER" id="PTHR43566:SF2">
    <property type="entry name" value="DUF4143 DOMAIN-CONTAINING PROTEIN"/>
    <property type="match status" value="1"/>
</dbReference>
<evidence type="ECO:0000313" key="2">
    <source>
        <dbReference type="EMBL" id="TLH72376.1"/>
    </source>
</evidence>
<sequence length="203" mass="22290">MFEEFGESTAFDQHAVDHQGVVDEASIARTDIARLADVQHEPDVIKQFIAGLARSVATEVTHRTLTADVRAIAPTINVETIAGYVRLLQRLLIIEAQPAWTPKLRSRARLRTSPKLHLVDASLAAAALGAGPRQLQRDLATLGSLFENSVVHDLTALASVHGGEVRHYRDSNGKEIDAVLTLPDGRWGAVENQTWWRADEDGY</sequence>
<dbReference type="RefSeq" id="WP_138248286.1">
    <property type="nucleotide sequence ID" value="NZ_AP022616.1"/>
</dbReference>
<evidence type="ECO:0000259" key="1">
    <source>
        <dbReference type="Pfam" id="PF13635"/>
    </source>
</evidence>